<comment type="caution">
    <text evidence="1">The sequence shown here is derived from an EMBL/GenBank/DDBJ whole genome shotgun (WGS) entry which is preliminary data.</text>
</comment>
<organism evidence="1 2">
    <name type="scientific">Oceanotoga teriensis</name>
    <dbReference type="NCBI Taxonomy" id="515440"/>
    <lineage>
        <taxon>Bacteria</taxon>
        <taxon>Thermotogati</taxon>
        <taxon>Thermotogota</taxon>
        <taxon>Thermotogae</taxon>
        <taxon>Petrotogales</taxon>
        <taxon>Petrotogaceae</taxon>
        <taxon>Oceanotoga</taxon>
    </lineage>
</organism>
<proteinExistence type="predicted"/>
<dbReference type="Proteomes" id="UP000245921">
    <property type="component" value="Unassembled WGS sequence"/>
</dbReference>
<dbReference type="EMBL" id="QGGI01000022">
    <property type="protein sequence ID" value="PWJ87694.1"/>
    <property type="molecule type" value="Genomic_DNA"/>
</dbReference>
<gene>
    <name evidence="1" type="ORF">C7380_12219</name>
</gene>
<protein>
    <submittedName>
        <fullName evidence="1">Uncharacterized protein</fullName>
    </submittedName>
</protein>
<accession>A0AA45C523</accession>
<keyword evidence="2" id="KW-1185">Reference proteome</keyword>
<dbReference type="AlphaFoldDB" id="A0AA45C523"/>
<name>A0AA45C523_9BACT</name>
<dbReference type="RefSeq" id="WP_109606164.1">
    <property type="nucleotide sequence ID" value="NZ_QGGI01000022.1"/>
</dbReference>
<reference evidence="1 2" key="1">
    <citation type="submission" date="2018-05" db="EMBL/GenBank/DDBJ databases">
        <title>Genomic Encyclopedia of Type Strains, Phase IV (KMG-IV): sequencing the most valuable type-strain genomes for metagenomic binning, comparative biology and taxonomic classification.</title>
        <authorList>
            <person name="Goeker M."/>
        </authorList>
    </citation>
    <scope>NUCLEOTIDE SEQUENCE [LARGE SCALE GENOMIC DNA]</scope>
    <source>
        <strain evidence="1 2">DSM 24906</strain>
    </source>
</reference>
<evidence type="ECO:0000313" key="2">
    <source>
        <dbReference type="Proteomes" id="UP000245921"/>
    </source>
</evidence>
<evidence type="ECO:0000313" key="1">
    <source>
        <dbReference type="EMBL" id="PWJ87694.1"/>
    </source>
</evidence>
<sequence>MKKNFIILIIAIIYSVAFAIGVEPLSKELSVKNGEKIEETIKIDPELSDKNIKLELYELIQASNGEFNFIKKPDDLMPYSSWIDFPKEALISAGQKTLIPVKFNIPINAKAGTYNFVIMITPQENLDPTQIGIIMRYAIRFTLNVGGIGYKKMDLSAIEISPDTNKKPTILATLTNTSDFDLKTSINAILRDDNGKIIEKLPLKSSYMDKNDKNYQKILQGNSIYFYGQPKYLLSSGNYKINLFVSYDDKQKIYTSNINIPDNIFKFASGEELSLRLDQNLYTYKMFPGTSKTTVVNTENMSNYDTIVRATYKDFGGLSIDRSINQWVEIKGQNPFELRNKRKSRVIVTLKTTKEASPGAYYGKIELDSFNKETGKYLTSEDVSLEILIGEATREATISGFTYVNLEDNGSVSFKVENIGDRFILPKATINIQNSERVLVASFDALPIEENKWLLPNDYMILTGDTPKLEPGEYFYNISLKHDNKGLDNIGGVLNVE</sequence>